<accession>A0AA36CIM5</accession>
<gene>
    <name evidence="1" type="ORF">MSPICULIGERA_LOCUS8222</name>
</gene>
<dbReference type="EMBL" id="CATQJA010002118">
    <property type="protein sequence ID" value="CAJ0569759.1"/>
    <property type="molecule type" value="Genomic_DNA"/>
</dbReference>
<evidence type="ECO:0000313" key="1">
    <source>
        <dbReference type="EMBL" id="CAJ0569759.1"/>
    </source>
</evidence>
<dbReference type="Proteomes" id="UP001177023">
    <property type="component" value="Unassembled WGS sequence"/>
</dbReference>
<feature type="non-terminal residue" evidence="1">
    <location>
        <position position="95"/>
    </location>
</feature>
<reference evidence="1" key="1">
    <citation type="submission" date="2023-06" db="EMBL/GenBank/DDBJ databases">
        <authorList>
            <person name="Delattre M."/>
        </authorList>
    </citation>
    <scope>NUCLEOTIDE SEQUENCE</scope>
    <source>
        <strain evidence="1">AF72</strain>
    </source>
</reference>
<keyword evidence="2" id="KW-1185">Reference proteome</keyword>
<name>A0AA36CIM5_9BILA</name>
<sequence>MPHALLTAYYNQKTSEYSSIYLDDPSGIITAQLRRSDFKEQKPGLSARKLCISPMQVLNIAEECGFELKSAPPRPGDYHILYSYSWQLHKPVEKS</sequence>
<protein>
    <submittedName>
        <fullName evidence="1">Uncharacterized protein</fullName>
    </submittedName>
</protein>
<organism evidence="1 2">
    <name type="scientific">Mesorhabditis spiculigera</name>
    <dbReference type="NCBI Taxonomy" id="96644"/>
    <lineage>
        <taxon>Eukaryota</taxon>
        <taxon>Metazoa</taxon>
        <taxon>Ecdysozoa</taxon>
        <taxon>Nematoda</taxon>
        <taxon>Chromadorea</taxon>
        <taxon>Rhabditida</taxon>
        <taxon>Rhabditina</taxon>
        <taxon>Rhabditomorpha</taxon>
        <taxon>Rhabditoidea</taxon>
        <taxon>Rhabditidae</taxon>
        <taxon>Mesorhabditinae</taxon>
        <taxon>Mesorhabditis</taxon>
    </lineage>
</organism>
<comment type="caution">
    <text evidence="1">The sequence shown here is derived from an EMBL/GenBank/DDBJ whole genome shotgun (WGS) entry which is preliminary data.</text>
</comment>
<proteinExistence type="predicted"/>
<dbReference type="AlphaFoldDB" id="A0AA36CIM5"/>
<evidence type="ECO:0000313" key="2">
    <source>
        <dbReference type="Proteomes" id="UP001177023"/>
    </source>
</evidence>